<evidence type="ECO:0000313" key="1">
    <source>
        <dbReference type="EMBL" id="HCB75748.1"/>
    </source>
</evidence>
<dbReference type="Proteomes" id="UP000262699">
    <property type="component" value="Unassembled WGS sequence"/>
</dbReference>
<gene>
    <name evidence="1" type="ORF">DEP91_06180</name>
</gene>
<evidence type="ECO:0000313" key="2">
    <source>
        <dbReference type="Proteomes" id="UP000262699"/>
    </source>
</evidence>
<sequence>MSLIRDILLDIEALETPSSKVYFLEGADQTFFNHNMELMLDKGLIEAKRWDTYQSKNFAMVRLTWEGADFLDAVRDPEVWRKTQEGVKAVGSFSFDLMKALAKGFVQKQIEKQTGIDLKI</sequence>
<name>A0A3D0WCM3_9SPHN</name>
<proteinExistence type="predicted"/>
<dbReference type="Pfam" id="PF10711">
    <property type="entry name" value="DUF2513"/>
    <property type="match status" value="1"/>
</dbReference>
<comment type="caution">
    <text evidence="1">The sequence shown here is derived from an EMBL/GenBank/DDBJ whole genome shotgun (WGS) entry which is preliminary data.</text>
</comment>
<dbReference type="AlphaFoldDB" id="A0A3D0WCM3"/>
<protein>
    <recommendedName>
        <fullName evidence="3">DUF2513 domain-containing protein</fullName>
    </recommendedName>
</protein>
<accession>A0A3D0WCM3</accession>
<reference evidence="1 2" key="1">
    <citation type="journal article" date="2018" name="Nat. Biotechnol.">
        <title>A standardized bacterial taxonomy based on genome phylogeny substantially revises the tree of life.</title>
        <authorList>
            <person name="Parks D.H."/>
            <person name="Chuvochina M."/>
            <person name="Waite D.W."/>
            <person name="Rinke C."/>
            <person name="Skarshewski A."/>
            <person name="Chaumeil P.A."/>
            <person name="Hugenholtz P."/>
        </authorList>
    </citation>
    <scope>NUCLEOTIDE SEQUENCE [LARGE SCALE GENOMIC DNA]</scope>
    <source>
        <strain evidence="1">UBA9015</strain>
    </source>
</reference>
<dbReference type="EMBL" id="DOYJ01000173">
    <property type="protein sequence ID" value="HCB75748.1"/>
    <property type="molecule type" value="Genomic_DNA"/>
</dbReference>
<dbReference type="InterPro" id="IPR019650">
    <property type="entry name" value="DUF2513"/>
</dbReference>
<evidence type="ECO:0008006" key="3">
    <source>
        <dbReference type="Google" id="ProtNLM"/>
    </source>
</evidence>
<organism evidence="1 2">
    <name type="scientific">Sphingomonas bacterium</name>
    <dbReference type="NCBI Taxonomy" id="1895847"/>
    <lineage>
        <taxon>Bacteria</taxon>
        <taxon>Pseudomonadati</taxon>
        <taxon>Pseudomonadota</taxon>
        <taxon>Alphaproteobacteria</taxon>
        <taxon>Sphingomonadales</taxon>
        <taxon>Sphingomonadaceae</taxon>
        <taxon>Sphingomonas</taxon>
    </lineage>
</organism>